<evidence type="ECO:0000256" key="1">
    <source>
        <dbReference type="ARBA" id="ARBA00001961"/>
    </source>
</evidence>
<organism evidence="14 15">
    <name type="scientific">Momordica charantia</name>
    <name type="common">Bitter gourd</name>
    <name type="synonym">Balsam pear</name>
    <dbReference type="NCBI Taxonomy" id="3673"/>
    <lineage>
        <taxon>Eukaryota</taxon>
        <taxon>Viridiplantae</taxon>
        <taxon>Streptophyta</taxon>
        <taxon>Embryophyta</taxon>
        <taxon>Tracheophyta</taxon>
        <taxon>Spermatophyta</taxon>
        <taxon>Magnoliopsida</taxon>
        <taxon>eudicotyledons</taxon>
        <taxon>Gunneridae</taxon>
        <taxon>Pentapetalae</taxon>
        <taxon>rosids</taxon>
        <taxon>fabids</taxon>
        <taxon>Cucurbitales</taxon>
        <taxon>Cucurbitaceae</taxon>
        <taxon>Momordiceae</taxon>
        <taxon>Momordica</taxon>
    </lineage>
</organism>
<evidence type="ECO:0000256" key="12">
    <source>
        <dbReference type="RuleBase" id="RU003682"/>
    </source>
</evidence>
<evidence type="ECO:0000256" key="9">
    <source>
        <dbReference type="ARBA" id="ARBA00050171"/>
    </source>
</evidence>
<dbReference type="RefSeq" id="XP_022156653.1">
    <property type="nucleotide sequence ID" value="XM_022300961.1"/>
</dbReference>
<name>A0A6J1DR74_MOMCH</name>
<dbReference type="InterPro" id="IPR050295">
    <property type="entry name" value="Plant_2OG-oxidoreductases"/>
</dbReference>
<sequence length="331" mass="37389">MTNLKKEKTDHKVTFVDNEIPIISLVGIDDEVNGRRGDIKKKIAEACEVWGIFQVVDHGVDAKLVSDMIHLAKDFFDMSSQEKLRFDMSSGKRGGFLATTHLKEEAKRYSREIVTFFTYPIENRDYSLWPDKPEGWAATTAEYGEKMMDLACKLLEVLSEAMRMEKEAIKKACLEMYKKILVNFYPKCGDSNDVVVGLQRRSDPGTITILLQDHVCGLQATKDGGKSWVDVAPLKGAFVVNIGDHGHYLSNGRFKNGDHQVVASSNTSRVSIASFHNPKPEAIVYPLKVSEDEKPMLEEPITYGEMYTRKMNKEIPLILAIFNKSDQETKK</sequence>
<dbReference type="GO" id="GO:0009813">
    <property type="term" value="P:flavonoid biosynthetic process"/>
    <property type="evidence" value="ECO:0007669"/>
    <property type="project" value="UniProtKB-KW"/>
</dbReference>
<evidence type="ECO:0000313" key="15">
    <source>
        <dbReference type="RefSeq" id="XP_022156653.1"/>
    </source>
</evidence>
<dbReference type="SUPFAM" id="SSF51197">
    <property type="entry name" value="Clavaminate synthase-like"/>
    <property type="match status" value="1"/>
</dbReference>
<dbReference type="GO" id="GO:0031418">
    <property type="term" value="F:L-ascorbic acid binding"/>
    <property type="evidence" value="ECO:0007669"/>
    <property type="project" value="UniProtKB-KW"/>
</dbReference>
<dbReference type="Gene3D" id="2.60.120.330">
    <property type="entry name" value="B-lactam Antibiotic, Isopenicillin N Synthase, Chain"/>
    <property type="match status" value="1"/>
</dbReference>
<gene>
    <name evidence="15" type="primary">LOC111023502</name>
</gene>
<keyword evidence="6 12" id="KW-0560">Oxidoreductase</keyword>
<dbReference type="PANTHER" id="PTHR47991">
    <property type="entry name" value="OXOGLUTARATE/IRON-DEPENDENT DIOXYGENASE"/>
    <property type="match status" value="1"/>
</dbReference>
<comment type="function">
    <text evidence="10">Catalyzes the 3-beta-hydroxylation of 2S-flavanones to 2R,3R-dihydroflavonols which are intermediates in the biosynthesis of flavonols, anthocyanidins, catechins and proanthocyanidins in plants.</text>
</comment>
<evidence type="ECO:0000259" key="13">
    <source>
        <dbReference type="PROSITE" id="PS51471"/>
    </source>
</evidence>
<evidence type="ECO:0000256" key="11">
    <source>
        <dbReference type="ARBA" id="ARBA00070475"/>
    </source>
</evidence>
<comment type="similarity">
    <text evidence="3 12">Belongs to the iron/ascorbate-dependent oxidoreductase family.</text>
</comment>
<evidence type="ECO:0000256" key="8">
    <source>
        <dbReference type="ARBA" id="ARBA00023241"/>
    </source>
</evidence>
<evidence type="ECO:0000256" key="2">
    <source>
        <dbReference type="ARBA" id="ARBA00004966"/>
    </source>
</evidence>
<comment type="pathway">
    <text evidence="2">Secondary metabolite biosynthesis; flavonoid biosynthesis.</text>
</comment>
<dbReference type="InterPro" id="IPR026992">
    <property type="entry name" value="DIOX_N"/>
</dbReference>
<keyword evidence="4 12" id="KW-0479">Metal-binding</keyword>
<dbReference type="AlphaFoldDB" id="A0A6J1DR74"/>
<proteinExistence type="inferred from homology"/>
<dbReference type="InterPro" id="IPR005123">
    <property type="entry name" value="Oxoglu/Fe-dep_dioxygenase_dom"/>
</dbReference>
<dbReference type="Proteomes" id="UP000504603">
    <property type="component" value="Unplaced"/>
</dbReference>
<dbReference type="OrthoDB" id="288590at2759"/>
<evidence type="ECO:0000256" key="3">
    <source>
        <dbReference type="ARBA" id="ARBA00008056"/>
    </source>
</evidence>
<evidence type="ECO:0000256" key="7">
    <source>
        <dbReference type="ARBA" id="ARBA00023004"/>
    </source>
</evidence>
<dbReference type="PROSITE" id="PS51471">
    <property type="entry name" value="FE2OG_OXY"/>
    <property type="match status" value="1"/>
</dbReference>
<evidence type="ECO:0000313" key="14">
    <source>
        <dbReference type="Proteomes" id="UP000504603"/>
    </source>
</evidence>
<evidence type="ECO:0000256" key="6">
    <source>
        <dbReference type="ARBA" id="ARBA00023002"/>
    </source>
</evidence>
<dbReference type="GO" id="GO:0045486">
    <property type="term" value="F:flavanone 3-dioxygenase activity"/>
    <property type="evidence" value="ECO:0007669"/>
    <property type="project" value="UniProtKB-EC"/>
</dbReference>
<keyword evidence="14" id="KW-1185">Reference proteome</keyword>
<comment type="catalytic activity">
    <reaction evidence="9">
        <text>a (2S)-flavan-4-one + 2-oxoglutarate + O2 = a (2R,3R)-dihydroflavonol + succinate + CO2</text>
        <dbReference type="Rhea" id="RHEA:18621"/>
        <dbReference type="ChEBI" id="CHEBI:15379"/>
        <dbReference type="ChEBI" id="CHEBI:16526"/>
        <dbReference type="ChEBI" id="CHEBI:16810"/>
        <dbReference type="ChEBI" id="CHEBI:30031"/>
        <dbReference type="ChEBI" id="CHEBI:138188"/>
        <dbReference type="ChEBI" id="CHEBI:140377"/>
        <dbReference type="EC" id="1.14.11.9"/>
    </reaction>
</comment>
<keyword evidence="5" id="KW-0847">Vitamin C</keyword>
<feature type="domain" description="Fe2OG dioxygenase" evidence="13">
    <location>
        <begin position="176"/>
        <end position="278"/>
    </location>
</feature>
<dbReference type="GeneID" id="111023502"/>
<dbReference type="KEGG" id="mcha:111023502"/>
<keyword evidence="8" id="KW-0284">Flavonoid biosynthesis</keyword>
<reference evidence="15" key="1">
    <citation type="submission" date="2025-08" db="UniProtKB">
        <authorList>
            <consortium name="RefSeq"/>
        </authorList>
    </citation>
    <scope>IDENTIFICATION</scope>
    <source>
        <strain evidence="15">OHB3-1</strain>
    </source>
</reference>
<evidence type="ECO:0000256" key="5">
    <source>
        <dbReference type="ARBA" id="ARBA00022896"/>
    </source>
</evidence>
<dbReference type="GO" id="GO:0046872">
    <property type="term" value="F:metal ion binding"/>
    <property type="evidence" value="ECO:0007669"/>
    <property type="project" value="UniProtKB-KW"/>
</dbReference>
<dbReference type="Pfam" id="PF03171">
    <property type="entry name" value="2OG-FeII_Oxy"/>
    <property type="match status" value="1"/>
</dbReference>
<evidence type="ECO:0000256" key="10">
    <source>
        <dbReference type="ARBA" id="ARBA00054224"/>
    </source>
</evidence>
<accession>A0A6J1DR74</accession>
<protein>
    <recommendedName>
        <fullName evidence="11">Naringenin,2-oxoglutarate 3-dioxygenase</fullName>
    </recommendedName>
</protein>
<dbReference type="Pfam" id="PF14226">
    <property type="entry name" value="DIOX_N"/>
    <property type="match status" value="1"/>
</dbReference>
<dbReference type="InterPro" id="IPR027443">
    <property type="entry name" value="IPNS-like_sf"/>
</dbReference>
<dbReference type="InterPro" id="IPR044861">
    <property type="entry name" value="IPNS-like_FE2OG_OXY"/>
</dbReference>
<comment type="cofactor">
    <cofactor evidence="1">
        <name>L-ascorbate</name>
        <dbReference type="ChEBI" id="CHEBI:38290"/>
    </cofactor>
</comment>
<dbReference type="FunFam" id="2.60.120.330:FF:000016">
    <property type="entry name" value="Naringenin,2-oxoglutarate 3-dioxygenase"/>
    <property type="match status" value="1"/>
</dbReference>
<evidence type="ECO:0000256" key="4">
    <source>
        <dbReference type="ARBA" id="ARBA00022723"/>
    </source>
</evidence>
<keyword evidence="7 12" id="KW-0408">Iron</keyword>